<feature type="chain" id="PRO_5001750586" evidence="1">
    <location>
        <begin position="23"/>
        <end position="322"/>
    </location>
</feature>
<accession>A0A080LR81</accession>
<keyword evidence="1" id="KW-0732">Signal</keyword>
<name>A0A080LR81_9PROT</name>
<dbReference type="SUPFAM" id="SSF110849">
    <property type="entry name" value="ParB/Sulfiredoxin"/>
    <property type="match status" value="1"/>
</dbReference>
<organism evidence="2 3">
    <name type="scientific">Candidatus Accumulibacter phosphatis</name>
    <dbReference type="NCBI Taxonomy" id="327160"/>
    <lineage>
        <taxon>Bacteria</taxon>
        <taxon>Pseudomonadati</taxon>
        <taxon>Pseudomonadota</taxon>
        <taxon>Betaproteobacteria</taxon>
        <taxon>Candidatus Accumulibacter</taxon>
    </lineage>
</organism>
<evidence type="ECO:0000256" key="1">
    <source>
        <dbReference type="SAM" id="SignalP"/>
    </source>
</evidence>
<dbReference type="Pfam" id="PF08857">
    <property type="entry name" value="ParBc_2"/>
    <property type="match status" value="1"/>
</dbReference>
<sequence>MRAVTIMLSGFLVLGLAGTAEAKKGKDDGGAAVPECGKNTKVARLNDEGIITLKEKKKRGCIIDVKALHPTQSAVGMDAVECKAAKISSKAKAGKLDDYLREDNRWVPMVRGPGGIFYLTDHHHLSTAVWNADIKDKDKKVYAFLLADWSNMKEDAFWQQMVKQHDTWLKDPAGQDITPAQLPKSIGSLQDDPLRTLSAWVRGSCGYVKCDPPGAAKDEDDLSCADKFPNVTCADAYFLEFKWGAYLAGVPEVKDALAGEASCSQQTPLNTQCLDNQYDKLNKALPAAMQAAAAPAAQQAVGEGTGYNSVVQTGIAQPKHCK</sequence>
<comment type="caution">
    <text evidence="2">The sequence shown here is derived from an EMBL/GenBank/DDBJ whole genome shotgun (WGS) entry which is preliminary data.</text>
</comment>
<feature type="signal peptide" evidence="1">
    <location>
        <begin position="1"/>
        <end position="22"/>
    </location>
</feature>
<dbReference type="Gene3D" id="3.90.1530.10">
    <property type="entry name" value="Conserved hypothetical protein from pyrococcus furiosus pfu- 392566-001, ParB domain"/>
    <property type="match status" value="1"/>
</dbReference>
<reference evidence="2 3" key="1">
    <citation type="submission" date="2014-02" db="EMBL/GenBank/DDBJ databases">
        <title>Expanding our view of genomic diversity in Candidatus Accumulibacter clades.</title>
        <authorList>
            <person name="Skennerton C.T."/>
            <person name="Barr J.J."/>
            <person name="Slater F.R."/>
            <person name="Bond P.L."/>
            <person name="Tyson G.W."/>
        </authorList>
    </citation>
    <scope>NUCLEOTIDE SEQUENCE [LARGE SCALE GENOMIC DNA]</scope>
    <source>
        <strain evidence="3">BA-91</strain>
    </source>
</reference>
<gene>
    <name evidence="2" type="ORF">AW09_004198</name>
</gene>
<dbReference type="InterPro" id="IPR014956">
    <property type="entry name" value="ParBc_2"/>
</dbReference>
<proteinExistence type="predicted"/>
<dbReference type="Proteomes" id="UP000020077">
    <property type="component" value="Unassembled WGS sequence"/>
</dbReference>
<dbReference type="EMBL" id="JDVG02000663">
    <property type="protein sequence ID" value="KFB70692.1"/>
    <property type="molecule type" value="Genomic_DNA"/>
</dbReference>
<dbReference type="CDD" id="cd16390">
    <property type="entry name" value="ParB_N_Srx_like"/>
    <property type="match status" value="1"/>
</dbReference>
<dbReference type="AlphaFoldDB" id="A0A080LR81"/>
<protein>
    <submittedName>
        <fullName evidence="2">Putative ParB-like nuclease</fullName>
    </submittedName>
</protein>
<evidence type="ECO:0000313" key="2">
    <source>
        <dbReference type="EMBL" id="KFB70692.1"/>
    </source>
</evidence>
<dbReference type="InterPro" id="IPR036086">
    <property type="entry name" value="ParB/Sulfiredoxin_sf"/>
</dbReference>
<evidence type="ECO:0000313" key="3">
    <source>
        <dbReference type="Proteomes" id="UP000020077"/>
    </source>
</evidence>